<dbReference type="OrthoDB" id="8562153at2"/>
<name>A0A4Q7W1G5_9BURK</name>
<gene>
    <name evidence="1" type="ORF">EV670_1114</name>
</gene>
<comment type="caution">
    <text evidence="1">The sequence shown here is derived from an EMBL/GenBank/DDBJ whole genome shotgun (WGS) entry which is preliminary data.</text>
</comment>
<dbReference type="AlphaFoldDB" id="A0A4Q7W1G5"/>
<reference evidence="1 2" key="1">
    <citation type="submission" date="2019-02" db="EMBL/GenBank/DDBJ databases">
        <title>Genomic Encyclopedia of Type Strains, Phase IV (KMG-IV): sequencing the most valuable type-strain genomes for metagenomic binning, comparative biology and taxonomic classification.</title>
        <authorList>
            <person name="Goeker M."/>
        </authorList>
    </citation>
    <scope>NUCLEOTIDE SEQUENCE [LARGE SCALE GENOMIC DNA]</scope>
    <source>
        <strain evidence="1 2">DSM 19570</strain>
    </source>
</reference>
<accession>A0A4Q7W1G5</accession>
<keyword evidence="2" id="KW-1185">Reference proteome</keyword>
<protein>
    <submittedName>
        <fullName evidence="1">Uncharacterized protein DUF3619</fullName>
    </submittedName>
</protein>
<dbReference type="EMBL" id="SHKP01000004">
    <property type="protein sequence ID" value="RZU03081.1"/>
    <property type="molecule type" value="Genomic_DNA"/>
</dbReference>
<dbReference type="RefSeq" id="WP_130430789.1">
    <property type="nucleotide sequence ID" value="NZ_SHKP01000004.1"/>
</dbReference>
<evidence type="ECO:0000313" key="1">
    <source>
        <dbReference type="EMBL" id="RZU03081.1"/>
    </source>
</evidence>
<sequence>MNQLVRSTLPNERETLEARAGLRLAAHLNAGTAALPHDVGERLRFAREQALSRARLGRQPQAQAAPMVAMAGRSTLALGGGPSWQWRLASLLPVVALAVGLVTIQMQADDDMVFAAAEVDSALLTDDLPPSAYADDGFAEFLRSPHGD</sequence>
<organism evidence="1 2">
    <name type="scientific">Rivibacter subsaxonicus</name>
    <dbReference type="NCBI Taxonomy" id="457575"/>
    <lineage>
        <taxon>Bacteria</taxon>
        <taxon>Pseudomonadati</taxon>
        <taxon>Pseudomonadota</taxon>
        <taxon>Betaproteobacteria</taxon>
        <taxon>Burkholderiales</taxon>
        <taxon>Rivibacter</taxon>
    </lineage>
</organism>
<evidence type="ECO:0000313" key="2">
    <source>
        <dbReference type="Proteomes" id="UP000293671"/>
    </source>
</evidence>
<dbReference type="Pfam" id="PF12279">
    <property type="entry name" value="DUF3619"/>
    <property type="match status" value="1"/>
</dbReference>
<dbReference type="InterPro" id="IPR022064">
    <property type="entry name" value="DUF3619"/>
</dbReference>
<dbReference type="Proteomes" id="UP000293671">
    <property type="component" value="Unassembled WGS sequence"/>
</dbReference>
<proteinExistence type="predicted"/>